<dbReference type="Proteomes" id="UP001589692">
    <property type="component" value="Unassembled WGS sequence"/>
</dbReference>
<dbReference type="RefSeq" id="WP_377266199.1">
    <property type="nucleotide sequence ID" value="NZ_JBHMAA010000077.1"/>
</dbReference>
<keyword evidence="2" id="KW-1185">Reference proteome</keyword>
<gene>
    <name evidence="1" type="ORF">ACFFP0_31625</name>
</gene>
<accession>A0ABV6AS23</accession>
<protein>
    <recommendedName>
        <fullName evidence="3">KTSC domain-containing protein</fullName>
    </recommendedName>
</protein>
<comment type="caution">
    <text evidence="1">The sequence shown here is derived from an EMBL/GenBank/DDBJ whole genome shotgun (WGS) entry which is preliminary data.</text>
</comment>
<evidence type="ECO:0000313" key="2">
    <source>
        <dbReference type="Proteomes" id="UP001589692"/>
    </source>
</evidence>
<dbReference type="EMBL" id="JBHMAA010000077">
    <property type="protein sequence ID" value="MFB9953411.1"/>
    <property type="molecule type" value="Genomic_DNA"/>
</dbReference>
<proteinExistence type="predicted"/>
<evidence type="ECO:0000313" key="1">
    <source>
        <dbReference type="EMBL" id="MFB9953411.1"/>
    </source>
</evidence>
<reference evidence="1 2" key="1">
    <citation type="submission" date="2024-09" db="EMBL/GenBank/DDBJ databases">
        <authorList>
            <person name="Sun Q."/>
            <person name="Mori K."/>
        </authorList>
    </citation>
    <scope>NUCLEOTIDE SEQUENCE [LARGE SCALE GENOMIC DNA]</scope>
    <source>
        <strain evidence="1 2">TBRC 4938</strain>
    </source>
</reference>
<sequence>MDIPILEIGYVGAEGRVGYHFVAWTSPEWRCILERFRTAAEATEYTASFYSALGYPQLYRGVP</sequence>
<name>A0ABV6AS23_9HYPH</name>
<evidence type="ECO:0008006" key="3">
    <source>
        <dbReference type="Google" id="ProtNLM"/>
    </source>
</evidence>
<organism evidence="1 2">
    <name type="scientific">Rhizobium puerariae</name>
    <dbReference type="NCBI Taxonomy" id="1585791"/>
    <lineage>
        <taxon>Bacteria</taxon>
        <taxon>Pseudomonadati</taxon>
        <taxon>Pseudomonadota</taxon>
        <taxon>Alphaproteobacteria</taxon>
        <taxon>Hyphomicrobiales</taxon>
        <taxon>Rhizobiaceae</taxon>
        <taxon>Rhizobium/Agrobacterium group</taxon>
        <taxon>Rhizobium</taxon>
    </lineage>
</organism>